<dbReference type="Proteomes" id="UP000614601">
    <property type="component" value="Unassembled WGS sequence"/>
</dbReference>
<dbReference type="EMBL" id="CAJFDH010000002">
    <property type="protein sequence ID" value="CAD5211214.1"/>
    <property type="molecule type" value="Genomic_DNA"/>
</dbReference>
<dbReference type="AlphaFoldDB" id="A0A811K665"/>
<feature type="transmembrane region" description="Helical" evidence="1">
    <location>
        <begin position="79"/>
        <end position="98"/>
    </location>
</feature>
<evidence type="ECO:0000313" key="2">
    <source>
        <dbReference type="EMBL" id="CAD5211214.1"/>
    </source>
</evidence>
<keyword evidence="1" id="KW-0812">Transmembrane</keyword>
<reference evidence="2" key="1">
    <citation type="submission" date="2020-09" db="EMBL/GenBank/DDBJ databases">
        <authorList>
            <person name="Kikuchi T."/>
        </authorList>
    </citation>
    <scope>NUCLEOTIDE SEQUENCE</scope>
    <source>
        <strain evidence="2">SH1</strain>
    </source>
</reference>
<dbReference type="OrthoDB" id="5829654at2759"/>
<name>A0A811K665_9BILA</name>
<feature type="transmembrane region" description="Helical" evidence="1">
    <location>
        <begin position="7"/>
        <end position="29"/>
    </location>
</feature>
<sequence>MYDYQVVLALEMIVLIAGETGIAMVHGWTEGIGYSMKGYYTPLWTCAVLMVLLFLLIISLFFVFLGLHFNYPGIIQHHVFALAISFPIALCVVIAGIATGGPFLVAFLVVLYFAALLPFAYIYGSATWTTADLQDVEGQA</sequence>
<gene>
    <name evidence="2" type="ORF">BOKJ2_LOCUS3582</name>
</gene>
<keyword evidence="1" id="KW-1133">Transmembrane helix</keyword>
<feature type="transmembrane region" description="Helical" evidence="1">
    <location>
        <begin position="104"/>
        <end position="124"/>
    </location>
</feature>
<evidence type="ECO:0000256" key="1">
    <source>
        <dbReference type="SAM" id="Phobius"/>
    </source>
</evidence>
<dbReference type="Proteomes" id="UP000783686">
    <property type="component" value="Unassembled WGS sequence"/>
</dbReference>
<accession>A0A811K665</accession>
<protein>
    <submittedName>
        <fullName evidence="2">Uncharacterized protein</fullName>
    </submittedName>
</protein>
<proteinExistence type="predicted"/>
<evidence type="ECO:0000313" key="3">
    <source>
        <dbReference type="Proteomes" id="UP000614601"/>
    </source>
</evidence>
<keyword evidence="1" id="KW-0472">Membrane</keyword>
<feature type="transmembrane region" description="Helical" evidence="1">
    <location>
        <begin position="41"/>
        <end position="67"/>
    </location>
</feature>
<organism evidence="2 3">
    <name type="scientific">Bursaphelenchus okinawaensis</name>
    <dbReference type="NCBI Taxonomy" id="465554"/>
    <lineage>
        <taxon>Eukaryota</taxon>
        <taxon>Metazoa</taxon>
        <taxon>Ecdysozoa</taxon>
        <taxon>Nematoda</taxon>
        <taxon>Chromadorea</taxon>
        <taxon>Rhabditida</taxon>
        <taxon>Tylenchina</taxon>
        <taxon>Tylenchomorpha</taxon>
        <taxon>Aphelenchoidea</taxon>
        <taxon>Aphelenchoididae</taxon>
        <taxon>Bursaphelenchus</taxon>
    </lineage>
</organism>
<keyword evidence="3" id="KW-1185">Reference proteome</keyword>
<dbReference type="EMBL" id="CAJFCW020000002">
    <property type="protein sequence ID" value="CAG9092921.1"/>
    <property type="molecule type" value="Genomic_DNA"/>
</dbReference>
<comment type="caution">
    <text evidence="2">The sequence shown here is derived from an EMBL/GenBank/DDBJ whole genome shotgun (WGS) entry which is preliminary data.</text>
</comment>